<dbReference type="RefSeq" id="XP_060441899.1">
    <property type="nucleotide sequence ID" value="XM_060594669.1"/>
</dbReference>
<proteinExistence type="predicted"/>
<sequence>MTLGLPQLVLGFLSGPSKSLQELIINSKGYAFKIFTISPRFGLSYCKPSSVSIQTMSIKATAAWMSAEPESLRCWLDDLSRCLPAQSSEGLCFIELQPFPRQLARASEGFLKRTMGDESTYPPNNLKVGMGPDHREIRCHVPQPSYPGPIVSARVAIFEICQAWCQKADLSL</sequence>
<comment type="caution">
    <text evidence="1">The sequence shown here is derived from an EMBL/GenBank/DDBJ whole genome shotgun (WGS) entry which is preliminary data.</text>
</comment>
<protein>
    <submittedName>
        <fullName evidence="1">Uncharacterized protein</fullName>
    </submittedName>
</protein>
<accession>A0AAJ0EB67</accession>
<dbReference type="GeneID" id="85479531"/>
<dbReference type="Proteomes" id="UP001243989">
    <property type="component" value="Unassembled WGS sequence"/>
</dbReference>
<keyword evidence="2" id="KW-1185">Reference proteome</keyword>
<evidence type="ECO:0000313" key="1">
    <source>
        <dbReference type="EMBL" id="KAK1633292.1"/>
    </source>
</evidence>
<evidence type="ECO:0000313" key="2">
    <source>
        <dbReference type="Proteomes" id="UP001243989"/>
    </source>
</evidence>
<name>A0AAJ0EB67_9PEZI</name>
<reference evidence="1" key="1">
    <citation type="submission" date="2021-06" db="EMBL/GenBank/DDBJ databases">
        <title>Comparative genomics, transcriptomics and evolutionary studies reveal genomic signatures of adaptation to plant cell wall in hemibiotrophic fungi.</title>
        <authorList>
            <consortium name="DOE Joint Genome Institute"/>
            <person name="Baroncelli R."/>
            <person name="Diaz J.F."/>
            <person name="Benocci T."/>
            <person name="Peng M."/>
            <person name="Battaglia E."/>
            <person name="Haridas S."/>
            <person name="Andreopoulos W."/>
            <person name="Labutti K."/>
            <person name="Pangilinan J."/>
            <person name="Floch G.L."/>
            <person name="Makela M.R."/>
            <person name="Henrissat B."/>
            <person name="Grigoriev I.V."/>
            <person name="Crouch J.A."/>
            <person name="De Vries R.P."/>
            <person name="Sukno S.A."/>
            <person name="Thon M.R."/>
        </authorList>
    </citation>
    <scope>NUCLEOTIDE SEQUENCE</scope>
    <source>
        <strain evidence="1">CBS 102054</strain>
    </source>
</reference>
<organism evidence="1 2">
    <name type="scientific">Colletotrichum phormii</name>
    <dbReference type="NCBI Taxonomy" id="359342"/>
    <lineage>
        <taxon>Eukaryota</taxon>
        <taxon>Fungi</taxon>
        <taxon>Dikarya</taxon>
        <taxon>Ascomycota</taxon>
        <taxon>Pezizomycotina</taxon>
        <taxon>Sordariomycetes</taxon>
        <taxon>Hypocreomycetidae</taxon>
        <taxon>Glomerellales</taxon>
        <taxon>Glomerellaceae</taxon>
        <taxon>Colletotrichum</taxon>
        <taxon>Colletotrichum acutatum species complex</taxon>
    </lineage>
</organism>
<dbReference type="AlphaFoldDB" id="A0AAJ0EB67"/>
<dbReference type="EMBL" id="JAHMHQ010000018">
    <property type="protein sequence ID" value="KAK1633292.1"/>
    <property type="molecule type" value="Genomic_DNA"/>
</dbReference>
<gene>
    <name evidence="1" type="ORF">BDP81DRAFT_473951</name>
</gene>